<evidence type="ECO:0000256" key="1">
    <source>
        <dbReference type="ARBA" id="ARBA00008061"/>
    </source>
</evidence>
<name>A0A1T2X905_9BACL</name>
<dbReference type="Pfam" id="PF00128">
    <property type="entry name" value="Alpha-amylase"/>
    <property type="match status" value="1"/>
</dbReference>
<dbReference type="STRING" id="1324314.BVG16_17745"/>
<dbReference type="GO" id="GO:0043169">
    <property type="term" value="F:cation binding"/>
    <property type="evidence" value="ECO:0007669"/>
    <property type="project" value="InterPro"/>
</dbReference>
<sequence length="542" mass="61124">MMRRRRSFRSGILCFILALTLLSGCSPQDAESSSPSESAKPAPPAATMPVKTVAAEIHEQPSTVYYEIFVRSFYDSNGDGIGDLNGVTAKLDYLKDLGIGGIWLMPINPSPSYHGYDVTDYYGINPQYGTMQDYTNLLQEAHKRGIKVIMDLVINHSSNQHPWFKDAAADKNSPYRDWYTWSKPGETLASDGATGSNPWHPSGSDNYLGIFWEGMPDLNMDNPEVRQEMIKIGQFWLKQGVDGFRLDAAKHIYEDFKSDASNKETMKKNQAWWQAFRQGINEVNPNAYLVGEVWDSTAKIGPFLDQALDSCFNFDLSKTILSTVRSEQATDIAFNLERIYGFYNTSSKGKFIDASFLTNHDQNRVMSDLADNMYHAKMAAAILLTLPGNPFIYYGEEIGMTGMKPDERIREPMLWSDEKDAGQTTWEPFFYNKDTNIAVSKQLQDPNSLLQHYKQLITWRNDLPALHNGDIASYKLDNSSLLAYQRVTSQEKVLVVHNLSKDVQTVTLPDATFTKLALTNKYEASLRGTTLELPPYSSVILK</sequence>
<dbReference type="SUPFAM" id="SSF51011">
    <property type="entry name" value="Glycosyl hydrolase domain"/>
    <property type="match status" value="1"/>
</dbReference>
<evidence type="ECO:0000313" key="9">
    <source>
        <dbReference type="Proteomes" id="UP000190188"/>
    </source>
</evidence>
<gene>
    <name evidence="8" type="ORF">BVG16_17745</name>
</gene>
<dbReference type="Proteomes" id="UP000190188">
    <property type="component" value="Unassembled WGS sequence"/>
</dbReference>
<dbReference type="EMBL" id="MSZX01000007">
    <property type="protein sequence ID" value="OPA76344.1"/>
    <property type="molecule type" value="Genomic_DNA"/>
</dbReference>
<dbReference type="InterPro" id="IPR056300">
    <property type="entry name" value="SusG-like_C"/>
</dbReference>
<accession>A0A1T2X905</accession>
<evidence type="ECO:0000256" key="5">
    <source>
        <dbReference type="RuleBase" id="RU361134"/>
    </source>
</evidence>
<comment type="catalytic activity">
    <reaction evidence="5">
        <text>Endohydrolysis of (1-&gt;4)-alpha-D-glucosidic linkages in polysaccharides containing three or more (1-&gt;4)-alpha-linked D-glucose units.</text>
        <dbReference type="EC" id="3.2.1.1"/>
    </reaction>
</comment>
<dbReference type="SUPFAM" id="SSF51445">
    <property type="entry name" value="(Trans)glycosidases"/>
    <property type="match status" value="1"/>
</dbReference>
<feature type="signal peptide" evidence="6">
    <location>
        <begin position="1"/>
        <end position="30"/>
    </location>
</feature>
<dbReference type="PANTHER" id="PTHR10357:SF179">
    <property type="entry name" value="NEUTRAL AND BASIC AMINO ACID TRANSPORT PROTEIN RBAT"/>
    <property type="match status" value="1"/>
</dbReference>
<dbReference type="OrthoDB" id="9805159at2"/>
<dbReference type="Gene3D" id="3.20.20.80">
    <property type="entry name" value="Glycosidases"/>
    <property type="match status" value="1"/>
</dbReference>
<dbReference type="PROSITE" id="PS51257">
    <property type="entry name" value="PROKAR_LIPOPROTEIN"/>
    <property type="match status" value="1"/>
</dbReference>
<dbReference type="CDD" id="cd11316">
    <property type="entry name" value="AmyAc_bac2_AmyA"/>
    <property type="match status" value="1"/>
</dbReference>
<keyword evidence="2 5" id="KW-0378">Hydrolase</keyword>
<dbReference type="Pfam" id="PF23915">
    <property type="entry name" value="SusG_C"/>
    <property type="match status" value="1"/>
</dbReference>
<evidence type="ECO:0000259" key="7">
    <source>
        <dbReference type="SMART" id="SM00642"/>
    </source>
</evidence>
<protein>
    <recommendedName>
        <fullName evidence="5">Alpha-amylase</fullName>
        <ecNumber evidence="5">3.2.1.1</ecNumber>
    </recommendedName>
</protein>
<dbReference type="GO" id="GO:0004556">
    <property type="term" value="F:alpha-amylase activity"/>
    <property type="evidence" value="ECO:0007669"/>
    <property type="project" value="UniProtKB-UniRule"/>
</dbReference>
<evidence type="ECO:0000256" key="4">
    <source>
        <dbReference type="RuleBase" id="RU003615"/>
    </source>
</evidence>
<keyword evidence="3 5" id="KW-0326">Glycosidase</keyword>
<dbReference type="InterPro" id="IPR006046">
    <property type="entry name" value="Alpha_amylase"/>
</dbReference>
<dbReference type="RefSeq" id="WP_078500668.1">
    <property type="nucleotide sequence ID" value="NZ_MSZX01000007.1"/>
</dbReference>
<keyword evidence="5" id="KW-0119">Carbohydrate metabolism</keyword>
<evidence type="ECO:0000256" key="2">
    <source>
        <dbReference type="ARBA" id="ARBA00022801"/>
    </source>
</evidence>
<dbReference type="AlphaFoldDB" id="A0A1T2X905"/>
<feature type="domain" description="Glycosyl hydrolase family 13 catalytic" evidence="7">
    <location>
        <begin position="67"/>
        <end position="460"/>
    </location>
</feature>
<proteinExistence type="inferred from homology"/>
<dbReference type="InterPro" id="IPR013780">
    <property type="entry name" value="Glyco_hydro_b"/>
</dbReference>
<evidence type="ECO:0000256" key="3">
    <source>
        <dbReference type="ARBA" id="ARBA00023295"/>
    </source>
</evidence>
<dbReference type="InterPro" id="IPR006047">
    <property type="entry name" value="GH13_cat_dom"/>
</dbReference>
<dbReference type="GO" id="GO:0009313">
    <property type="term" value="P:oligosaccharide catabolic process"/>
    <property type="evidence" value="ECO:0007669"/>
    <property type="project" value="TreeGrafter"/>
</dbReference>
<organism evidence="8 9">
    <name type="scientific">Paenibacillus selenitireducens</name>
    <dbReference type="NCBI Taxonomy" id="1324314"/>
    <lineage>
        <taxon>Bacteria</taxon>
        <taxon>Bacillati</taxon>
        <taxon>Bacillota</taxon>
        <taxon>Bacilli</taxon>
        <taxon>Bacillales</taxon>
        <taxon>Paenibacillaceae</taxon>
        <taxon>Paenibacillus</taxon>
    </lineage>
</organism>
<dbReference type="PANTHER" id="PTHR10357">
    <property type="entry name" value="ALPHA-AMYLASE FAMILY MEMBER"/>
    <property type="match status" value="1"/>
</dbReference>
<evidence type="ECO:0000256" key="6">
    <source>
        <dbReference type="SAM" id="SignalP"/>
    </source>
</evidence>
<keyword evidence="6" id="KW-0732">Signal</keyword>
<dbReference type="Gene3D" id="3.90.400.10">
    <property type="entry name" value="Oligo-1,6-glucosidase, Domain 2"/>
    <property type="match status" value="1"/>
</dbReference>
<keyword evidence="9" id="KW-1185">Reference proteome</keyword>
<comment type="similarity">
    <text evidence="1 4">Belongs to the glycosyl hydrolase 13 family.</text>
</comment>
<dbReference type="InterPro" id="IPR017853">
    <property type="entry name" value="GH"/>
</dbReference>
<dbReference type="Gene3D" id="2.60.40.1180">
    <property type="entry name" value="Golgi alpha-mannosidase II"/>
    <property type="match status" value="1"/>
</dbReference>
<dbReference type="PRINTS" id="PR00110">
    <property type="entry name" value="ALPHAAMYLASE"/>
</dbReference>
<dbReference type="SMART" id="SM00642">
    <property type="entry name" value="Aamy"/>
    <property type="match status" value="1"/>
</dbReference>
<dbReference type="InterPro" id="IPR045857">
    <property type="entry name" value="O16G_dom_2"/>
</dbReference>
<evidence type="ECO:0000313" key="8">
    <source>
        <dbReference type="EMBL" id="OPA76344.1"/>
    </source>
</evidence>
<dbReference type="EC" id="3.2.1.1" evidence="5"/>
<reference evidence="8 9" key="1">
    <citation type="submission" date="2017-01" db="EMBL/GenBank/DDBJ databases">
        <title>Genome analysis of Paenibacillus selenitrireducens ES3-24.</title>
        <authorList>
            <person name="Xu D."/>
            <person name="Yao R."/>
            <person name="Zheng S."/>
        </authorList>
    </citation>
    <scope>NUCLEOTIDE SEQUENCE [LARGE SCALE GENOMIC DNA]</scope>
    <source>
        <strain evidence="8 9">ES3-24</strain>
    </source>
</reference>
<comment type="caution">
    <text evidence="8">The sequence shown here is derived from an EMBL/GenBank/DDBJ whole genome shotgun (WGS) entry which is preliminary data.</text>
</comment>
<feature type="chain" id="PRO_5038966989" description="Alpha-amylase" evidence="6">
    <location>
        <begin position="31"/>
        <end position="542"/>
    </location>
</feature>